<evidence type="ECO:0000259" key="11">
    <source>
        <dbReference type="PROSITE" id="PS51910"/>
    </source>
</evidence>
<dbReference type="GO" id="GO:0006032">
    <property type="term" value="P:chitin catabolic process"/>
    <property type="evidence" value="ECO:0007669"/>
    <property type="project" value="UniProtKB-KW"/>
</dbReference>
<reference evidence="12 13" key="1">
    <citation type="submission" date="2023-11" db="EMBL/GenBank/DDBJ databases">
        <title>An acidophilic fungus is an integral part of prey digestion in a carnivorous sundew plant.</title>
        <authorList>
            <person name="Tsai I.J."/>
        </authorList>
    </citation>
    <scope>NUCLEOTIDE SEQUENCE [LARGE SCALE GENOMIC DNA]</scope>
    <source>
        <strain evidence="12">169a</strain>
    </source>
</reference>
<dbReference type="AlphaFoldDB" id="A0AAQ3LXR1"/>
<evidence type="ECO:0000256" key="1">
    <source>
        <dbReference type="ARBA" id="ARBA00000822"/>
    </source>
</evidence>
<evidence type="ECO:0000313" key="12">
    <source>
        <dbReference type="EMBL" id="WPG97486.1"/>
    </source>
</evidence>
<keyword evidence="8" id="KW-0624">Polysaccharide degradation</keyword>
<dbReference type="PROSITE" id="PS01095">
    <property type="entry name" value="GH18_1"/>
    <property type="match status" value="1"/>
</dbReference>
<dbReference type="InterPro" id="IPR045321">
    <property type="entry name" value="Cts1-like"/>
</dbReference>
<dbReference type="GO" id="GO:0008843">
    <property type="term" value="F:endochitinase activity"/>
    <property type="evidence" value="ECO:0007669"/>
    <property type="project" value="UniProtKB-EC"/>
</dbReference>
<evidence type="ECO:0000256" key="5">
    <source>
        <dbReference type="ARBA" id="ARBA00023024"/>
    </source>
</evidence>
<keyword evidence="7" id="KW-0326">Glycosidase</keyword>
<keyword evidence="6" id="KW-0119">Carbohydrate metabolism</keyword>
<comment type="similarity">
    <text evidence="9">Belongs to the glycosyl hydrolase 18 family. Chitinase class III subfamily.</text>
</comment>
<dbReference type="PANTHER" id="PTHR45708:SF49">
    <property type="entry name" value="ENDOCHITINASE"/>
    <property type="match status" value="1"/>
</dbReference>
<evidence type="ECO:0000256" key="6">
    <source>
        <dbReference type="ARBA" id="ARBA00023277"/>
    </source>
</evidence>
<keyword evidence="10" id="KW-0732">Signal</keyword>
<name>A0AAQ3LXR1_9PEZI</name>
<keyword evidence="13" id="KW-1185">Reference proteome</keyword>
<dbReference type="GO" id="GO:0005576">
    <property type="term" value="C:extracellular region"/>
    <property type="evidence" value="ECO:0007669"/>
    <property type="project" value="TreeGrafter"/>
</dbReference>
<evidence type="ECO:0000313" key="13">
    <source>
        <dbReference type="Proteomes" id="UP001303373"/>
    </source>
</evidence>
<dbReference type="PROSITE" id="PS51910">
    <property type="entry name" value="GH18_2"/>
    <property type="match status" value="1"/>
</dbReference>
<dbReference type="SUPFAM" id="SSF51445">
    <property type="entry name" value="(Trans)glycosidases"/>
    <property type="match status" value="1"/>
</dbReference>
<evidence type="ECO:0000256" key="8">
    <source>
        <dbReference type="ARBA" id="ARBA00023326"/>
    </source>
</evidence>
<dbReference type="EMBL" id="CP138580">
    <property type="protein sequence ID" value="WPG97486.1"/>
    <property type="molecule type" value="Genomic_DNA"/>
</dbReference>
<gene>
    <name evidence="12" type="ORF">R9X50_00026300</name>
</gene>
<comment type="catalytic activity">
    <reaction evidence="1">
        <text>Random endo-hydrolysis of N-acetyl-beta-D-glucosaminide (1-&gt;4)-beta-linkages in chitin and chitodextrins.</text>
        <dbReference type="EC" id="3.2.1.14"/>
    </reaction>
</comment>
<accession>A0AAQ3LXR1</accession>
<organism evidence="12 13">
    <name type="scientific">Acrodontium crateriforme</name>
    <dbReference type="NCBI Taxonomy" id="150365"/>
    <lineage>
        <taxon>Eukaryota</taxon>
        <taxon>Fungi</taxon>
        <taxon>Dikarya</taxon>
        <taxon>Ascomycota</taxon>
        <taxon>Pezizomycotina</taxon>
        <taxon>Dothideomycetes</taxon>
        <taxon>Dothideomycetidae</taxon>
        <taxon>Mycosphaerellales</taxon>
        <taxon>Teratosphaeriaceae</taxon>
        <taxon>Acrodontium</taxon>
    </lineage>
</organism>
<dbReference type="InterPro" id="IPR001579">
    <property type="entry name" value="Glyco_hydro_18_chit_AS"/>
</dbReference>
<evidence type="ECO:0000256" key="3">
    <source>
        <dbReference type="ARBA" id="ARBA00022669"/>
    </source>
</evidence>
<dbReference type="EC" id="3.2.1.14" evidence="2"/>
<evidence type="ECO:0000256" key="7">
    <source>
        <dbReference type="ARBA" id="ARBA00023295"/>
    </source>
</evidence>
<keyword evidence="4 12" id="KW-0378">Hydrolase</keyword>
<dbReference type="GO" id="GO:0000272">
    <property type="term" value="P:polysaccharide catabolic process"/>
    <property type="evidence" value="ECO:0007669"/>
    <property type="project" value="UniProtKB-KW"/>
</dbReference>
<proteinExistence type="inferred from homology"/>
<dbReference type="FunFam" id="3.20.20.80:FF:000145">
    <property type="entry name" value="Class III chitinase, putative"/>
    <property type="match status" value="1"/>
</dbReference>
<dbReference type="PANTHER" id="PTHR45708">
    <property type="entry name" value="ENDOCHITINASE"/>
    <property type="match status" value="1"/>
</dbReference>
<dbReference type="CDD" id="cd02877">
    <property type="entry name" value="GH18_hevamine_XipI_class_III"/>
    <property type="match status" value="1"/>
</dbReference>
<dbReference type="GO" id="GO:0008061">
    <property type="term" value="F:chitin binding"/>
    <property type="evidence" value="ECO:0007669"/>
    <property type="project" value="UniProtKB-KW"/>
</dbReference>
<keyword evidence="3" id="KW-0147">Chitin-binding</keyword>
<dbReference type="Proteomes" id="UP001303373">
    <property type="component" value="Chromosome 1"/>
</dbReference>
<keyword evidence="5" id="KW-0146">Chitin degradation</keyword>
<feature type="chain" id="PRO_5043022290" description="chitinase" evidence="10">
    <location>
        <begin position="23"/>
        <end position="350"/>
    </location>
</feature>
<feature type="domain" description="GH18" evidence="11">
    <location>
        <begin position="29"/>
        <end position="336"/>
    </location>
</feature>
<evidence type="ECO:0000256" key="2">
    <source>
        <dbReference type="ARBA" id="ARBA00012729"/>
    </source>
</evidence>
<feature type="signal peptide" evidence="10">
    <location>
        <begin position="1"/>
        <end position="22"/>
    </location>
</feature>
<dbReference type="InterPro" id="IPR017853">
    <property type="entry name" value="GH"/>
</dbReference>
<dbReference type="Gene3D" id="3.20.20.80">
    <property type="entry name" value="Glycosidases"/>
    <property type="match status" value="1"/>
</dbReference>
<protein>
    <recommendedName>
        <fullName evidence="2">chitinase</fullName>
        <ecNumber evidence="2">3.2.1.14</ecNumber>
    </recommendedName>
</protein>
<evidence type="ECO:0000256" key="10">
    <source>
        <dbReference type="SAM" id="SignalP"/>
    </source>
</evidence>
<dbReference type="InterPro" id="IPR001223">
    <property type="entry name" value="Glyco_hydro18_cat"/>
</dbReference>
<evidence type="ECO:0000256" key="9">
    <source>
        <dbReference type="ARBA" id="ARBA00025727"/>
    </source>
</evidence>
<evidence type="ECO:0000256" key="4">
    <source>
        <dbReference type="ARBA" id="ARBA00022801"/>
    </source>
</evidence>
<sequence length="350" mass="37531">MPFKMQCAAAAALLLSAGAVNATDITRSDNIAVYWGQNSYGQGSGSLAQQSLGTYCANSNINIIPLAFLYQITSGTGGQPVLNFANQQNDCSTFPDTETIHCPQIAADIKTCQQKYGKTIVLSVGGATYTEGGFSSASDASTYADKLWAMFGPQQSGSSALRPFDDAVVDGFDFDFESYTTNTAPFAQRLRSNMNGDSSKKYYLTAAPQCPYPDAADNDMLNGGVPFDAVFVQFYNNYCGSQSYQSGTNNQNNFDFSSWDDWAKTGSANKNVKIFLGVPAGPSGAGSGYESASQLKDEINYCRSFSSFGGVMMWDASQAYANNGFISGIKSDLQSAKRSLEGRNSRAWFA</sequence>
<dbReference type="InterPro" id="IPR050542">
    <property type="entry name" value="Glycosyl_Hydrlase18_Chitinase"/>
</dbReference>